<protein>
    <submittedName>
        <fullName evidence="2">Uncharacterized protein</fullName>
    </submittedName>
</protein>
<proteinExistence type="predicted"/>
<evidence type="ECO:0000256" key="1">
    <source>
        <dbReference type="SAM" id="MobiDB-lite"/>
    </source>
</evidence>
<accession>A0A0F8TX44</accession>
<reference evidence="2 3" key="1">
    <citation type="submission" date="2015-02" db="EMBL/GenBank/DDBJ databases">
        <title>Draft Genome Sequences of Two Closely-Related Aflatoxigenic Aspergillus Species Obtained from the Cote d'Ivoire.</title>
        <authorList>
            <person name="Moore G.G."/>
            <person name="Beltz S.B."/>
            <person name="Mack B.M."/>
        </authorList>
    </citation>
    <scope>NUCLEOTIDE SEQUENCE [LARGE SCALE GENOMIC DNA]</scope>
    <source>
        <strain evidence="2 3">SRRC1432</strain>
    </source>
</reference>
<dbReference type="EMBL" id="JYKN01003537">
    <property type="protein sequence ID" value="KKK12074.1"/>
    <property type="molecule type" value="Genomic_DNA"/>
</dbReference>
<evidence type="ECO:0000313" key="3">
    <source>
        <dbReference type="Proteomes" id="UP000034947"/>
    </source>
</evidence>
<dbReference type="VEuPathDB" id="FungiDB:P175DRAFT_0512234"/>
<evidence type="ECO:0000313" key="2">
    <source>
        <dbReference type="EMBL" id="KKK12074.1"/>
    </source>
</evidence>
<gene>
    <name evidence="2" type="ORF">AOCH_000040</name>
</gene>
<organism evidence="2 3">
    <name type="scientific">Aspergillus ochraceoroseus</name>
    <dbReference type="NCBI Taxonomy" id="138278"/>
    <lineage>
        <taxon>Eukaryota</taxon>
        <taxon>Fungi</taxon>
        <taxon>Dikarya</taxon>
        <taxon>Ascomycota</taxon>
        <taxon>Pezizomycotina</taxon>
        <taxon>Eurotiomycetes</taxon>
        <taxon>Eurotiomycetidae</taxon>
        <taxon>Eurotiales</taxon>
        <taxon>Aspergillaceae</taxon>
        <taxon>Aspergillus</taxon>
        <taxon>Aspergillus subgen. Nidulantes</taxon>
    </lineage>
</organism>
<feature type="compositionally biased region" description="Basic and acidic residues" evidence="1">
    <location>
        <begin position="18"/>
        <end position="27"/>
    </location>
</feature>
<dbReference type="AlphaFoldDB" id="A0A0F8TX44"/>
<name>A0A0F8TX44_9EURO</name>
<sequence length="89" mass="9538">MSSACNPSTTSAAGTDPPPRENKDKQRTVGAPFHQSAASYFSYPVTHVVSGLYRRLTDPPPSDNKPRNSTMGSRLRPTPEDRASSSSSS</sequence>
<comment type="caution">
    <text evidence="2">The sequence shown here is derived from an EMBL/GenBank/DDBJ whole genome shotgun (WGS) entry which is preliminary data.</text>
</comment>
<feature type="region of interest" description="Disordered" evidence="1">
    <location>
        <begin position="1"/>
        <end position="41"/>
    </location>
</feature>
<feature type="non-terminal residue" evidence="2">
    <location>
        <position position="89"/>
    </location>
</feature>
<dbReference type="Proteomes" id="UP000034947">
    <property type="component" value="Unassembled WGS sequence"/>
</dbReference>
<feature type="region of interest" description="Disordered" evidence="1">
    <location>
        <begin position="53"/>
        <end position="89"/>
    </location>
</feature>
<keyword evidence="3" id="KW-1185">Reference proteome</keyword>
<feature type="compositionally biased region" description="Polar residues" evidence="1">
    <location>
        <begin position="1"/>
        <end position="13"/>
    </location>
</feature>